<comment type="subcellular location">
    <subcellularLocation>
        <location evidence="2 11">Nucleus</location>
    </subcellularLocation>
</comment>
<proteinExistence type="inferred from homology"/>
<evidence type="ECO:0000313" key="13">
    <source>
        <dbReference type="Proteomes" id="UP000467840"/>
    </source>
</evidence>
<sequence>MARRRSKRVVKKPVRVEKLDTVFTCPFCNHPNAVVVSASDRKLFVGEAGCRACKASFSTSTTPLTEPIDIYTEWIDEWLGLTKVEDAVKS</sequence>
<dbReference type="Gene3D" id="2.20.25.190">
    <property type="match status" value="1"/>
</dbReference>
<dbReference type="FunFam" id="2.20.25.190:FF:000001">
    <property type="entry name" value="Transcription elongation factor 1 homolog"/>
    <property type="match status" value="1"/>
</dbReference>
<comment type="function">
    <text evidence="1 11">Transcription elongation factor implicated in the maintenance of proper chromatin structure in actively transcribed regions.</text>
</comment>
<reference evidence="12 13" key="1">
    <citation type="journal article" date="2020" name="Mol. Plant">
        <title>The Chromosome-Based Rubber Tree Genome Provides New Insights into Spurge Genome Evolution and Rubber Biosynthesis.</title>
        <authorList>
            <person name="Liu J."/>
            <person name="Shi C."/>
            <person name="Shi C.C."/>
            <person name="Li W."/>
            <person name="Zhang Q.J."/>
            <person name="Zhang Y."/>
            <person name="Li K."/>
            <person name="Lu H.F."/>
            <person name="Shi C."/>
            <person name="Zhu S.T."/>
            <person name="Xiao Z.Y."/>
            <person name="Nan H."/>
            <person name="Yue Y."/>
            <person name="Zhu X.G."/>
            <person name="Wu Y."/>
            <person name="Hong X.N."/>
            <person name="Fan G.Y."/>
            <person name="Tong Y."/>
            <person name="Zhang D."/>
            <person name="Mao C.L."/>
            <person name="Liu Y.L."/>
            <person name="Hao S.J."/>
            <person name="Liu W.Q."/>
            <person name="Lv M.Q."/>
            <person name="Zhang H.B."/>
            <person name="Liu Y."/>
            <person name="Hu-Tang G.R."/>
            <person name="Wang J.P."/>
            <person name="Wang J.H."/>
            <person name="Sun Y.H."/>
            <person name="Ni S.B."/>
            <person name="Chen W.B."/>
            <person name="Zhang X.C."/>
            <person name="Jiao Y.N."/>
            <person name="Eichler E.E."/>
            <person name="Li G.H."/>
            <person name="Liu X."/>
            <person name="Gao L.Z."/>
        </authorList>
    </citation>
    <scope>NUCLEOTIDE SEQUENCE [LARGE SCALE GENOMIC DNA]</scope>
    <source>
        <strain evidence="13">cv. GT1</strain>
        <tissue evidence="12">Leaf</tissue>
    </source>
</reference>
<evidence type="ECO:0000256" key="4">
    <source>
        <dbReference type="ARBA" id="ARBA00014973"/>
    </source>
</evidence>
<keyword evidence="13" id="KW-1185">Reference proteome</keyword>
<evidence type="ECO:0000256" key="5">
    <source>
        <dbReference type="ARBA" id="ARBA00022723"/>
    </source>
</evidence>
<keyword evidence="7 11" id="KW-0862">Zinc</keyword>
<dbReference type="Proteomes" id="UP000467840">
    <property type="component" value="Chromosome 4"/>
</dbReference>
<comment type="similarity">
    <text evidence="3 11">Belongs to the ELOF1 family.</text>
</comment>
<dbReference type="SUPFAM" id="SSF57783">
    <property type="entry name" value="Zinc beta-ribbon"/>
    <property type="match status" value="1"/>
</dbReference>
<keyword evidence="9 11" id="KW-0804">Transcription</keyword>
<evidence type="ECO:0000256" key="3">
    <source>
        <dbReference type="ARBA" id="ARBA00009730"/>
    </source>
</evidence>
<protein>
    <recommendedName>
        <fullName evidence="4 11">Transcription elongation factor 1 homolog</fullName>
    </recommendedName>
</protein>
<evidence type="ECO:0000256" key="10">
    <source>
        <dbReference type="ARBA" id="ARBA00023242"/>
    </source>
</evidence>
<dbReference type="InterPro" id="IPR038567">
    <property type="entry name" value="T_Elf1_sf"/>
</dbReference>
<evidence type="ECO:0000256" key="2">
    <source>
        <dbReference type="ARBA" id="ARBA00004123"/>
    </source>
</evidence>
<dbReference type="GO" id="GO:0008270">
    <property type="term" value="F:zinc ion binding"/>
    <property type="evidence" value="ECO:0007669"/>
    <property type="project" value="UniProtKB-KW"/>
</dbReference>
<dbReference type="PANTHER" id="PTHR20934">
    <property type="entry name" value="TRANSCRIPTION ELONGATION FACTOR 1 HOMOLOG"/>
    <property type="match status" value="1"/>
</dbReference>
<evidence type="ECO:0000313" key="12">
    <source>
        <dbReference type="EMBL" id="KAF2300269.1"/>
    </source>
</evidence>
<accession>A0A6A6LKX2</accession>
<organism evidence="12 13">
    <name type="scientific">Hevea brasiliensis</name>
    <name type="common">Para rubber tree</name>
    <name type="synonym">Siphonia brasiliensis</name>
    <dbReference type="NCBI Taxonomy" id="3981"/>
    <lineage>
        <taxon>Eukaryota</taxon>
        <taxon>Viridiplantae</taxon>
        <taxon>Streptophyta</taxon>
        <taxon>Embryophyta</taxon>
        <taxon>Tracheophyta</taxon>
        <taxon>Spermatophyta</taxon>
        <taxon>Magnoliopsida</taxon>
        <taxon>eudicotyledons</taxon>
        <taxon>Gunneridae</taxon>
        <taxon>Pentapetalae</taxon>
        <taxon>rosids</taxon>
        <taxon>fabids</taxon>
        <taxon>Malpighiales</taxon>
        <taxon>Euphorbiaceae</taxon>
        <taxon>Crotonoideae</taxon>
        <taxon>Micrandreae</taxon>
        <taxon>Hevea</taxon>
    </lineage>
</organism>
<dbReference type="GO" id="GO:0008023">
    <property type="term" value="C:transcription elongation factor complex"/>
    <property type="evidence" value="ECO:0007669"/>
    <property type="project" value="TreeGrafter"/>
</dbReference>
<evidence type="ECO:0000256" key="6">
    <source>
        <dbReference type="ARBA" id="ARBA00022771"/>
    </source>
</evidence>
<keyword evidence="10 11" id="KW-0539">Nucleus</keyword>
<keyword evidence="5 11" id="KW-0479">Metal-binding</keyword>
<dbReference type="Pfam" id="PF05129">
    <property type="entry name" value="Zn_ribbon_Elf1"/>
    <property type="match status" value="1"/>
</dbReference>
<name>A0A6A6LKX2_HEVBR</name>
<gene>
    <name evidence="12" type="ORF">GH714_011252</name>
</gene>
<evidence type="ECO:0000256" key="1">
    <source>
        <dbReference type="ARBA" id="ARBA00003357"/>
    </source>
</evidence>
<dbReference type="GO" id="GO:0006368">
    <property type="term" value="P:transcription elongation by RNA polymerase II"/>
    <property type="evidence" value="ECO:0007669"/>
    <property type="project" value="TreeGrafter"/>
</dbReference>
<dbReference type="InterPro" id="IPR007808">
    <property type="entry name" value="Elf1"/>
</dbReference>
<keyword evidence="6 11" id="KW-0863">Zinc-finger</keyword>
<evidence type="ECO:0000256" key="11">
    <source>
        <dbReference type="RuleBase" id="RU364033"/>
    </source>
</evidence>
<dbReference type="AlphaFoldDB" id="A0A6A6LKX2"/>
<comment type="caution">
    <text evidence="12">The sequence shown here is derived from an EMBL/GenBank/DDBJ whole genome shotgun (WGS) entry which is preliminary data.</text>
</comment>
<dbReference type="PANTHER" id="PTHR20934:SF22">
    <property type="entry name" value="TRANSCRIPTION ELONGATION FACTOR 1 HOMOLOG"/>
    <property type="match status" value="1"/>
</dbReference>
<dbReference type="GO" id="GO:0000993">
    <property type="term" value="F:RNA polymerase II complex binding"/>
    <property type="evidence" value="ECO:0007669"/>
    <property type="project" value="TreeGrafter"/>
</dbReference>
<evidence type="ECO:0000256" key="7">
    <source>
        <dbReference type="ARBA" id="ARBA00022833"/>
    </source>
</evidence>
<evidence type="ECO:0000256" key="8">
    <source>
        <dbReference type="ARBA" id="ARBA00023015"/>
    </source>
</evidence>
<evidence type="ECO:0000256" key="9">
    <source>
        <dbReference type="ARBA" id="ARBA00023163"/>
    </source>
</evidence>
<dbReference type="EMBL" id="JAAGAX010000010">
    <property type="protein sequence ID" value="KAF2300269.1"/>
    <property type="molecule type" value="Genomic_DNA"/>
</dbReference>
<keyword evidence="8 11" id="KW-0805">Transcription regulation</keyword>